<dbReference type="AlphaFoldDB" id="A0A078A4Z7"/>
<dbReference type="Gene3D" id="3.15.20.10">
    <property type="entry name" value="Bactericidal permeability-increasing protein, domain 2"/>
    <property type="match status" value="1"/>
</dbReference>
<reference evidence="2 3" key="1">
    <citation type="submission" date="2014-06" db="EMBL/GenBank/DDBJ databases">
        <authorList>
            <person name="Swart Estienne"/>
        </authorList>
    </citation>
    <scope>NUCLEOTIDE SEQUENCE [LARGE SCALE GENOMIC DNA]</scope>
    <source>
        <strain evidence="2 3">130c</strain>
    </source>
</reference>
<dbReference type="InterPro" id="IPR032942">
    <property type="entry name" value="BPI/LBP/Plunc"/>
</dbReference>
<feature type="chain" id="PRO_5001729169" evidence="1">
    <location>
        <begin position="26"/>
        <end position="572"/>
    </location>
</feature>
<sequence length="572" mass="64387">MVRKNNSRLITGLVLILSVILTSKADDHLKRNETVQLTLTQQFFDNLQANLTLPIINNLAGLNLGNKSLSLNIIDLMTLDANITNITVNTSLLNQTDRIIELLEDKLRLNLENFTLKVDVDYEYISDPPYIVDIGDTSISLRSLQLLLDATEKYEDYDLQFDITQLKIGAENFTLQIDGVSDFSIVINNILTTVINLISAKLQYLIGGQLQDKLVPLLNKLIDSIPTEIDISGTNLHIDLAFSADPVCKIHDYLTLPISFSVQSDDYPYLHPNLQSVPAYNKSLGDEQIQVTVTEYLIDNILFLVHKEGVVNLNVTNEALTVQLLSVGLGNKFEGYNQSSGCSLIITTLDPYPTVTLNKTQSEIKANLSAEIQCKKQPEDFEYHHCINLAVDFDIQYKLQVFQNNMSVQLIQKNLVFSILGGYNTSIGEISNFELYIISSFVESLLKSLINTFFKDGISVNDVLKMLLKSEVLTVSQFDILDLDGFTVIKVTPQFNITNATLAYYVKHLLSNILDTEDGKNQDQKPLHISIPSEVNVQAYTHIFQQINTNPESIEAMIMETNEYQKFIKQQI</sequence>
<dbReference type="PANTHER" id="PTHR10504:SF131">
    <property type="entry name" value="BPI2 DOMAIN-CONTAINING PROTEIN"/>
    <property type="match status" value="1"/>
</dbReference>
<dbReference type="Gene3D" id="3.15.10.10">
    <property type="entry name" value="Bactericidal permeability-increasing protein, domain 1"/>
    <property type="match status" value="1"/>
</dbReference>
<dbReference type="GO" id="GO:0008289">
    <property type="term" value="F:lipid binding"/>
    <property type="evidence" value="ECO:0007669"/>
    <property type="project" value="InterPro"/>
</dbReference>
<proteinExistence type="predicted"/>
<keyword evidence="1" id="KW-0732">Signal</keyword>
<gene>
    <name evidence="2" type="primary">Contig16508.g17570</name>
    <name evidence="2" type="ORF">STYLEM_6234</name>
</gene>
<accession>A0A078A4Z7</accession>
<name>A0A078A4Z7_STYLE</name>
<dbReference type="Proteomes" id="UP000039865">
    <property type="component" value="Unassembled WGS sequence"/>
</dbReference>
<dbReference type="InParanoid" id="A0A078A4Z7"/>
<dbReference type="SUPFAM" id="SSF55394">
    <property type="entry name" value="Bactericidal permeability-increasing protein, BPI"/>
    <property type="match status" value="2"/>
</dbReference>
<feature type="signal peptide" evidence="1">
    <location>
        <begin position="1"/>
        <end position="25"/>
    </location>
</feature>
<organism evidence="2 3">
    <name type="scientific">Stylonychia lemnae</name>
    <name type="common">Ciliate</name>
    <dbReference type="NCBI Taxonomy" id="5949"/>
    <lineage>
        <taxon>Eukaryota</taxon>
        <taxon>Sar</taxon>
        <taxon>Alveolata</taxon>
        <taxon>Ciliophora</taxon>
        <taxon>Intramacronucleata</taxon>
        <taxon>Spirotrichea</taxon>
        <taxon>Stichotrichia</taxon>
        <taxon>Sporadotrichida</taxon>
        <taxon>Oxytrichidae</taxon>
        <taxon>Stylonychinae</taxon>
        <taxon>Stylonychia</taxon>
    </lineage>
</organism>
<evidence type="ECO:0000313" key="2">
    <source>
        <dbReference type="EMBL" id="CDW77274.1"/>
    </source>
</evidence>
<evidence type="ECO:0000313" key="3">
    <source>
        <dbReference type="Proteomes" id="UP000039865"/>
    </source>
</evidence>
<dbReference type="InterPro" id="IPR017943">
    <property type="entry name" value="Bactericidal_perm-incr_a/b_dom"/>
</dbReference>
<dbReference type="PANTHER" id="PTHR10504">
    <property type="entry name" value="BACTERICIDAL PERMEABILITY-INCREASING BPI PROTEIN-RELATED"/>
    <property type="match status" value="1"/>
</dbReference>
<dbReference type="OrthoDB" id="9938407at2759"/>
<protein>
    <submittedName>
        <fullName evidence="2">Lipid-binding serum glycoprotein family protein</fullName>
    </submittedName>
</protein>
<evidence type="ECO:0000256" key="1">
    <source>
        <dbReference type="SAM" id="SignalP"/>
    </source>
</evidence>
<dbReference type="EMBL" id="CCKQ01005995">
    <property type="protein sequence ID" value="CDW77274.1"/>
    <property type="molecule type" value="Genomic_DNA"/>
</dbReference>
<keyword evidence="3" id="KW-1185">Reference proteome</keyword>